<proteinExistence type="predicted"/>
<accession>G3HK02</accession>
<sequence>MVCSVTLTIPDLTEAKFWPVYGGRNWGRKESFKSSYFPKKSRLYTALPFCPACLPTKASKSLNWSLHQSMELEWVGLARTLQPQK</sequence>
<evidence type="ECO:0000313" key="2">
    <source>
        <dbReference type="Proteomes" id="UP000001075"/>
    </source>
</evidence>
<gene>
    <name evidence="1" type="ORF">I79_011010</name>
</gene>
<protein>
    <submittedName>
        <fullName evidence="1">Uncharacterized protein</fullName>
    </submittedName>
</protein>
<organism evidence="1 2">
    <name type="scientific">Cricetulus griseus</name>
    <name type="common">Chinese hamster</name>
    <name type="synonym">Cricetulus barabensis griseus</name>
    <dbReference type="NCBI Taxonomy" id="10029"/>
    <lineage>
        <taxon>Eukaryota</taxon>
        <taxon>Metazoa</taxon>
        <taxon>Chordata</taxon>
        <taxon>Craniata</taxon>
        <taxon>Vertebrata</taxon>
        <taxon>Euteleostomi</taxon>
        <taxon>Mammalia</taxon>
        <taxon>Eutheria</taxon>
        <taxon>Euarchontoglires</taxon>
        <taxon>Glires</taxon>
        <taxon>Rodentia</taxon>
        <taxon>Myomorpha</taxon>
        <taxon>Muroidea</taxon>
        <taxon>Cricetidae</taxon>
        <taxon>Cricetinae</taxon>
        <taxon>Cricetulus</taxon>
    </lineage>
</organism>
<reference evidence="2" key="1">
    <citation type="journal article" date="2011" name="Nat. Biotechnol.">
        <title>The genomic sequence of the Chinese hamster ovary (CHO)-K1 cell line.</title>
        <authorList>
            <person name="Xu X."/>
            <person name="Nagarajan H."/>
            <person name="Lewis N.E."/>
            <person name="Pan S."/>
            <person name="Cai Z."/>
            <person name="Liu X."/>
            <person name="Chen W."/>
            <person name="Xie M."/>
            <person name="Wang W."/>
            <person name="Hammond S."/>
            <person name="Andersen M.R."/>
            <person name="Neff N."/>
            <person name="Passarelli B."/>
            <person name="Koh W."/>
            <person name="Fan H.C."/>
            <person name="Wang J."/>
            <person name="Gui Y."/>
            <person name="Lee K.H."/>
            <person name="Betenbaugh M.J."/>
            <person name="Quake S.R."/>
            <person name="Famili I."/>
            <person name="Palsson B.O."/>
            <person name="Wang J."/>
        </authorList>
    </citation>
    <scope>NUCLEOTIDE SEQUENCE [LARGE SCALE GENOMIC DNA]</scope>
    <source>
        <strain evidence="2">CHO K1 cell line</strain>
    </source>
</reference>
<dbReference type="InParanoid" id="G3HK02"/>
<dbReference type="AlphaFoldDB" id="G3HK02"/>
<dbReference type="Proteomes" id="UP000001075">
    <property type="component" value="Unassembled WGS sequence"/>
</dbReference>
<dbReference type="EMBL" id="JH000448">
    <property type="protein sequence ID" value="EGV96578.1"/>
    <property type="molecule type" value="Genomic_DNA"/>
</dbReference>
<evidence type="ECO:0000313" key="1">
    <source>
        <dbReference type="EMBL" id="EGV96578.1"/>
    </source>
</evidence>
<name>G3HK02_CRIGR</name>